<sequence>MMRRPGTRSVRSADRSFLLHDAIRKQASKRKGKRDAWREERRDGQREVDMKATWGFEHSSSSGI</sequence>
<gene>
    <name evidence="2" type="ORF">E2C01_099748</name>
</gene>
<dbReference type="EMBL" id="VSRR010139326">
    <property type="protein sequence ID" value="MPD04078.1"/>
    <property type="molecule type" value="Genomic_DNA"/>
</dbReference>
<comment type="caution">
    <text evidence="2">The sequence shown here is derived from an EMBL/GenBank/DDBJ whole genome shotgun (WGS) entry which is preliminary data.</text>
</comment>
<proteinExistence type="predicted"/>
<name>A0A5B7KFN7_PORTR</name>
<feature type="compositionally biased region" description="Basic and acidic residues" evidence="1">
    <location>
        <begin position="34"/>
        <end position="50"/>
    </location>
</feature>
<dbReference type="AlphaFoldDB" id="A0A5B7KFN7"/>
<dbReference type="Proteomes" id="UP000324222">
    <property type="component" value="Unassembled WGS sequence"/>
</dbReference>
<feature type="compositionally biased region" description="Basic and acidic residues" evidence="1">
    <location>
        <begin position="11"/>
        <end position="24"/>
    </location>
</feature>
<accession>A0A5B7KFN7</accession>
<organism evidence="2 3">
    <name type="scientific">Portunus trituberculatus</name>
    <name type="common">Swimming crab</name>
    <name type="synonym">Neptunus trituberculatus</name>
    <dbReference type="NCBI Taxonomy" id="210409"/>
    <lineage>
        <taxon>Eukaryota</taxon>
        <taxon>Metazoa</taxon>
        <taxon>Ecdysozoa</taxon>
        <taxon>Arthropoda</taxon>
        <taxon>Crustacea</taxon>
        <taxon>Multicrustacea</taxon>
        <taxon>Malacostraca</taxon>
        <taxon>Eumalacostraca</taxon>
        <taxon>Eucarida</taxon>
        <taxon>Decapoda</taxon>
        <taxon>Pleocyemata</taxon>
        <taxon>Brachyura</taxon>
        <taxon>Eubrachyura</taxon>
        <taxon>Portunoidea</taxon>
        <taxon>Portunidae</taxon>
        <taxon>Portuninae</taxon>
        <taxon>Portunus</taxon>
    </lineage>
</organism>
<protein>
    <submittedName>
        <fullName evidence="2">Uncharacterized protein</fullName>
    </submittedName>
</protein>
<feature type="region of interest" description="Disordered" evidence="1">
    <location>
        <begin position="1"/>
        <end position="64"/>
    </location>
</feature>
<keyword evidence="3" id="KW-1185">Reference proteome</keyword>
<evidence type="ECO:0000313" key="3">
    <source>
        <dbReference type="Proteomes" id="UP000324222"/>
    </source>
</evidence>
<evidence type="ECO:0000256" key="1">
    <source>
        <dbReference type="SAM" id="MobiDB-lite"/>
    </source>
</evidence>
<reference evidence="2 3" key="1">
    <citation type="submission" date="2019-05" db="EMBL/GenBank/DDBJ databases">
        <title>Another draft genome of Portunus trituberculatus and its Hox gene families provides insights of decapod evolution.</title>
        <authorList>
            <person name="Jeong J.-H."/>
            <person name="Song I."/>
            <person name="Kim S."/>
            <person name="Choi T."/>
            <person name="Kim D."/>
            <person name="Ryu S."/>
            <person name="Kim W."/>
        </authorList>
    </citation>
    <scope>NUCLEOTIDE SEQUENCE [LARGE SCALE GENOMIC DNA]</scope>
    <source>
        <tissue evidence="2">Muscle</tissue>
    </source>
</reference>
<evidence type="ECO:0000313" key="2">
    <source>
        <dbReference type="EMBL" id="MPD04078.1"/>
    </source>
</evidence>